<dbReference type="Proteomes" id="UP000054359">
    <property type="component" value="Unassembled WGS sequence"/>
</dbReference>
<proteinExistence type="predicted"/>
<protein>
    <submittedName>
        <fullName evidence="1">Protein Njmu-R1</fullName>
    </submittedName>
</protein>
<dbReference type="GO" id="GO:0005802">
    <property type="term" value="C:trans-Golgi network"/>
    <property type="evidence" value="ECO:0007669"/>
    <property type="project" value="InterPro"/>
</dbReference>
<dbReference type="OrthoDB" id="20238at2759"/>
<dbReference type="OMA" id="FEDAICP"/>
<dbReference type="PANTHER" id="PTHR14416:SF2">
    <property type="entry name" value="PROTEIN NJMU-R1"/>
    <property type="match status" value="1"/>
</dbReference>
<accession>A0A087UI03</accession>
<reference evidence="1 2" key="1">
    <citation type="submission" date="2013-11" db="EMBL/GenBank/DDBJ databases">
        <title>Genome sequencing of Stegodyphus mimosarum.</title>
        <authorList>
            <person name="Bechsgaard J."/>
        </authorList>
    </citation>
    <scope>NUCLEOTIDE SEQUENCE [LARGE SCALE GENOMIC DNA]</scope>
</reference>
<dbReference type="Pfam" id="PF15053">
    <property type="entry name" value="Njmu-R1"/>
    <property type="match status" value="1"/>
</dbReference>
<evidence type="ECO:0000313" key="1">
    <source>
        <dbReference type="EMBL" id="KFM76992.1"/>
    </source>
</evidence>
<dbReference type="GO" id="GO:0099041">
    <property type="term" value="P:vesicle tethering to Golgi"/>
    <property type="evidence" value="ECO:0007669"/>
    <property type="project" value="InterPro"/>
</dbReference>
<organism evidence="1 2">
    <name type="scientific">Stegodyphus mimosarum</name>
    <name type="common">African social velvet spider</name>
    <dbReference type="NCBI Taxonomy" id="407821"/>
    <lineage>
        <taxon>Eukaryota</taxon>
        <taxon>Metazoa</taxon>
        <taxon>Ecdysozoa</taxon>
        <taxon>Arthropoda</taxon>
        <taxon>Chelicerata</taxon>
        <taxon>Arachnida</taxon>
        <taxon>Araneae</taxon>
        <taxon>Araneomorphae</taxon>
        <taxon>Entelegynae</taxon>
        <taxon>Eresoidea</taxon>
        <taxon>Eresidae</taxon>
        <taxon>Stegodyphus</taxon>
    </lineage>
</organism>
<evidence type="ECO:0000313" key="2">
    <source>
        <dbReference type="Proteomes" id="UP000054359"/>
    </source>
</evidence>
<dbReference type="AlphaFoldDB" id="A0A087UI03"/>
<name>A0A087UI03_STEMI</name>
<feature type="non-terminal residue" evidence="1">
    <location>
        <position position="386"/>
    </location>
</feature>
<dbReference type="EMBL" id="KK119890">
    <property type="protein sequence ID" value="KFM76992.1"/>
    <property type="molecule type" value="Genomic_DNA"/>
</dbReference>
<gene>
    <name evidence="1" type="ORF">X975_21668</name>
</gene>
<dbReference type="STRING" id="407821.A0A087UI03"/>
<keyword evidence="2" id="KW-1185">Reference proteome</keyword>
<dbReference type="PANTHER" id="PTHR14416">
    <property type="entry name" value="PROTEIN NJMU-R1"/>
    <property type="match status" value="1"/>
</dbReference>
<dbReference type="InterPro" id="IPR028280">
    <property type="entry name" value="Njmu-R1"/>
</dbReference>
<sequence>MSAIVDKTDSRSECYSESTSSSNSRYALYLFSNNKHASTSDIISKEQDHVNNSKPDCDEPSVCLSLLEGNLDAEQETVVRCYLLKTLSGREDLSFENEGKYAVLQFSDDSDQSFGCYYHRLSKNAPAADENTSDIITSPKVYTFFICLIGPANGAMESFCPELGIFCQGLLHSLDPEGSKDQAHVQFRLKSWYFYCIEYVGRCIQRFKEDISLVLHCSLWGNVEIVSEDENIKWDLERFVETASLMPRIPDKAKEESSSLQSVLTVKISDVKIETSKPIAPSFYCSRWYDKLKNCHESDHIGMHNILEGFRLKAIQDLNTLKRLLQKAETDHYSLYRAYQFLKASGYDDVLLHHVKREVTVTGEEEVLEIIACLQDFIKNKKSGPN</sequence>